<feature type="compositionally biased region" description="Low complexity" evidence="2">
    <location>
        <begin position="368"/>
        <end position="378"/>
    </location>
</feature>
<keyword evidence="1" id="KW-0175">Coiled coil</keyword>
<evidence type="ECO:0000256" key="1">
    <source>
        <dbReference type="SAM" id="Coils"/>
    </source>
</evidence>
<evidence type="ECO:0000313" key="4">
    <source>
        <dbReference type="EMBL" id="MCM5680018.1"/>
    </source>
</evidence>
<dbReference type="Proteomes" id="UP001165541">
    <property type="component" value="Unassembled WGS sequence"/>
</dbReference>
<feature type="region of interest" description="Disordered" evidence="2">
    <location>
        <begin position="132"/>
        <end position="222"/>
    </location>
</feature>
<keyword evidence="3" id="KW-0472">Membrane</keyword>
<evidence type="ECO:0008006" key="6">
    <source>
        <dbReference type="Google" id="ProtNLM"/>
    </source>
</evidence>
<keyword evidence="3" id="KW-1133">Transmembrane helix</keyword>
<evidence type="ECO:0000313" key="5">
    <source>
        <dbReference type="Proteomes" id="UP001165541"/>
    </source>
</evidence>
<feature type="coiled-coil region" evidence="1">
    <location>
        <begin position="269"/>
        <end position="310"/>
    </location>
</feature>
<proteinExistence type="predicted"/>
<feature type="compositionally biased region" description="Low complexity" evidence="2">
    <location>
        <begin position="190"/>
        <end position="202"/>
    </location>
</feature>
<feature type="transmembrane region" description="Helical" evidence="3">
    <location>
        <begin position="316"/>
        <end position="335"/>
    </location>
</feature>
<protein>
    <recommendedName>
        <fullName evidence="6">Tetratricopeptide repeat protein</fullName>
    </recommendedName>
</protein>
<accession>A0ABT0YMS2</accession>
<feature type="region of interest" description="Disordered" evidence="2">
    <location>
        <begin position="353"/>
        <end position="383"/>
    </location>
</feature>
<feature type="region of interest" description="Disordered" evidence="2">
    <location>
        <begin position="621"/>
        <end position="660"/>
    </location>
</feature>
<feature type="compositionally biased region" description="Basic and acidic residues" evidence="2">
    <location>
        <begin position="647"/>
        <end position="660"/>
    </location>
</feature>
<dbReference type="EMBL" id="JAMKFE010000005">
    <property type="protein sequence ID" value="MCM5680018.1"/>
    <property type="molecule type" value="Genomic_DNA"/>
</dbReference>
<dbReference type="RefSeq" id="WP_251778240.1">
    <property type="nucleotide sequence ID" value="NZ_JAMKFE010000005.1"/>
</dbReference>
<keyword evidence="3" id="KW-0812">Transmembrane</keyword>
<gene>
    <name evidence="4" type="ORF">M8A51_10785</name>
</gene>
<evidence type="ECO:0000256" key="3">
    <source>
        <dbReference type="SAM" id="Phobius"/>
    </source>
</evidence>
<keyword evidence="5" id="KW-1185">Reference proteome</keyword>
<organism evidence="4 5">
    <name type="scientific">Caldimonas mangrovi</name>
    <dbReference type="NCBI Taxonomy" id="2944811"/>
    <lineage>
        <taxon>Bacteria</taxon>
        <taxon>Pseudomonadati</taxon>
        <taxon>Pseudomonadota</taxon>
        <taxon>Betaproteobacteria</taxon>
        <taxon>Burkholderiales</taxon>
        <taxon>Sphaerotilaceae</taxon>
        <taxon>Caldimonas</taxon>
    </lineage>
</organism>
<name>A0ABT0YMS2_9BURK</name>
<evidence type="ECO:0000256" key="2">
    <source>
        <dbReference type="SAM" id="MobiDB-lite"/>
    </source>
</evidence>
<feature type="compositionally biased region" description="Low complexity" evidence="2">
    <location>
        <begin position="147"/>
        <end position="162"/>
    </location>
</feature>
<reference evidence="4" key="1">
    <citation type="submission" date="2022-05" db="EMBL/GenBank/DDBJ databases">
        <title>Schlegelella sp. nov., isolated from mangrove soil.</title>
        <authorList>
            <person name="Liu Y."/>
            <person name="Ge X."/>
            <person name="Liu W."/>
        </authorList>
    </citation>
    <scope>NUCLEOTIDE SEQUENCE</scope>
    <source>
        <strain evidence="4">S2-27</strain>
    </source>
</reference>
<comment type="caution">
    <text evidence="4">The sequence shown here is derived from an EMBL/GenBank/DDBJ whole genome shotgun (WGS) entry which is preliminary data.</text>
</comment>
<sequence length="660" mass="71390">MKRTNSRLTTAVVLLGASFNVLALGFGGLREPAVLGRPLNLIVPIRVEPGDDFSAACVSAEVSFGDQRLRASVVHAAVEPNGGAIRVTTDVPVEEPVVTVAVKAGCSASMSRTYTVFADPPVVHTPVVVAQAPERTTAAPPTPTPAPRSARTQPTVSPAAEPAAERAPSRPPRPRAAARPPAPAPEARRPAMAPAPASAPKRTTPPAPRPTAEAPRRGPRLQLDTFDAELSTPTLRLSQELSTPQAQTPAEREAAAAAWQAMSASPDERIRDRERLQALERSLLEMRAESVRTRESLDRLQAQLRRAEENRYANPLVYLLVLVCVMLAAALAWVLRQQSGRRTWWAPSALTSESRRGELVPAPEPARARAVAPPAEAENTSPDAKLAVAASTAVRRQQAAADAAAAAQLASTIAHERPFRPSQPGEEVGGANKVSVEELIDLEQQAEFFVALGQEESAIELLRSHVSGHPDGSPLPYLKLLEIYQRRGERLAYDEIRAEFNERFNAYAPAWEDAPSDGRSLEEYPTVISRLQALWENPSRALEVLQASLLRRDASSQTFDLPAYRELLMLYSVARDRVHGVPDADVDVLLPLEDDEEDFPHSMLEPLMATTPVHPYRGPIAGHGVDLELEPPETAPPGAPSSSIDFEPIHLELPSDKRPA</sequence>